<organism evidence="1 2">
    <name type="scientific">Marinicauda salina</name>
    <dbReference type="NCBI Taxonomy" id="2135793"/>
    <lineage>
        <taxon>Bacteria</taxon>
        <taxon>Pseudomonadati</taxon>
        <taxon>Pseudomonadota</taxon>
        <taxon>Alphaproteobacteria</taxon>
        <taxon>Maricaulales</taxon>
        <taxon>Maricaulaceae</taxon>
        <taxon>Marinicauda</taxon>
    </lineage>
</organism>
<accession>A0A2U2BS48</accession>
<gene>
    <name evidence="1" type="ORF">DDZ18_11630</name>
</gene>
<name>A0A2U2BS48_9PROT</name>
<dbReference type="EMBL" id="QEXV01000005">
    <property type="protein sequence ID" value="PWE16835.1"/>
    <property type="molecule type" value="Genomic_DNA"/>
</dbReference>
<reference evidence="2" key="1">
    <citation type="submission" date="2018-05" db="EMBL/GenBank/DDBJ databases">
        <authorList>
            <person name="Liu B.-T."/>
        </authorList>
    </citation>
    <scope>NUCLEOTIDE SEQUENCE [LARGE SCALE GENOMIC DNA]</scope>
    <source>
        <strain evidence="2">WD6-1</strain>
    </source>
</reference>
<proteinExistence type="predicted"/>
<keyword evidence="2" id="KW-1185">Reference proteome</keyword>
<dbReference type="AlphaFoldDB" id="A0A2U2BS48"/>
<sequence length="203" mass="21944">MAGRPRAGHDRARNDPENASMDLASLLFAAMALLAQEPWESTDDGLWTFPDGRYVERQPDGSPGCGVDGARAFRWRVRVEESLSDGATGNGGAFILEFDDEPVRYELREVISMADPSVAFDGRSMTVAKGGLLIEGGLDSHVSGDLDLIFLIRDDDAVELVSAYFRGGSGRGNATIVDQHNEPRVAGFLPDGTPLRPFTRCGE</sequence>
<evidence type="ECO:0000313" key="1">
    <source>
        <dbReference type="EMBL" id="PWE16835.1"/>
    </source>
</evidence>
<evidence type="ECO:0000313" key="2">
    <source>
        <dbReference type="Proteomes" id="UP000245168"/>
    </source>
</evidence>
<comment type="caution">
    <text evidence="1">The sequence shown here is derived from an EMBL/GenBank/DDBJ whole genome shotgun (WGS) entry which is preliminary data.</text>
</comment>
<dbReference type="Proteomes" id="UP000245168">
    <property type="component" value="Unassembled WGS sequence"/>
</dbReference>
<protein>
    <submittedName>
        <fullName evidence="1">Uncharacterized protein</fullName>
    </submittedName>
</protein>